<dbReference type="Proteomes" id="UP001227317">
    <property type="component" value="Unassembled WGS sequence"/>
</dbReference>
<dbReference type="InterPro" id="IPR050509">
    <property type="entry name" value="CoA-transferase_III"/>
</dbReference>
<protein>
    <submittedName>
        <fullName evidence="2">CaiB/BaiF CoA-transferase family protein</fullName>
    </submittedName>
</protein>
<dbReference type="InterPro" id="IPR044855">
    <property type="entry name" value="CoA-Trfase_III_dom3_sf"/>
</dbReference>
<gene>
    <name evidence="2" type="ORF">QSG27_09970</name>
</gene>
<dbReference type="RefSeq" id="WP_306705649.1">
    <property type="nucleotide sequence ID" value="NZ_JAUJFI010000036.1"/>
</dbReference>
<proteinExistence type="predicted"/>
<evidence type="ECO:0000313" key="3">
    <source>
        <dbReference type="Proteomes" id="UP001227317"/>
    </source>
</evidence>
<organism evidence="2 3">
    <name type="scientific">Azospirillum isscasi</name>
    <dbReference type="NCBI Taxonomy" id="3053926"/>
    <lineage>
        <taxon>Bacteria</taxon>
        <taxon>Pseudomonadati</taxon>
        <taxon>Pseudomonadota</taxon>
        <taxon>Alphaproteobacteria</taxon>
        <taxon>Rhodospirillales</taxon>
        <taxon>Azospirillaceae</taxon>
        <taxon>Azospirillum</taxon>
    </lineage>
</organism>
<comment type="caution">
    <text evidence="2">The sequence shown here is derived from an EMBL/GenBank/DDBJ whole genome shotgun (WGS) entry which is preliminary data.</text>
</comment>
<accession>A0ABU0WFN5</accession>
<dbReference type="Gene3D" id="3.30.1540.10">
    <property type="entry name" value="formyl-coa transferase, domain 3"/>
    <property type="match status" value="1"/>
</dbReference>
<keyword evidence="3" id="KW-1185">Reference proteome</keyword>
<sequence length="385" mass="40837">MGPLAGLKVLEIAAMGPVPFAGMMLADMGAEVIRIDRVTTADLGIERPIEFELRGRNKRSVAMDLKSPAGRTAFLRMVAQADVVLEGWRPGVAERLGIGYEHCRRAQPRIVYGKATGWGLDGPLAMTAGHDINYIALSGALGMIGPAGGAPVPPLNLVGDYGGGAMYLAFGVLCAHVEALRSGQGQMVDAAMLDGVNSLLAVFHGFLAAGRLRPGRGENILDGGAPYYTTYETADGLHLAVGCIEPRFYGLFLEGLGLDPATLPPQNDRASWPELRRIIALRIASRNRAEWEVVFEGSDACVTPVLSLAEAPSHPHNQARRSVVELAGIRHPAPAPRFSRSRPRISSPPVPDGADTRAVLADWGFAPVEIEEGLASGAFVQRGTA</sequence>
<feature type="region of interest" description="Disordered" evidence="1">
    <location>
        <begin position="334"/>
        <end position="353"/>
    </location>
</feature>
<dbReference type="EMBL" id="JAUJFI010000036">
    <property type="protein sequence ID" value="MDQ2103019.1"/>
    <property type="molecule type" value="Genomic_DNA"/>
</dbReference>
<dbReference type="PANTHER" id="PTHR48228">
    <property type="entry name" value="SUCCINYL-COA--D-CITRAMALATE COA-TRANSFERASE"/>
    <property type="match status" value="1"/>
</dbReference>
<dbReference type="Pfam" id="PF02515">
    <property type="entry name" value="CoA_transf_3"/>
    <property type="match status" value="1"/>
</dbReference>
<dbReference type="Gene3D" id="3.40.50.10540">
    <property type="entry name" value="Crotonobetainyl-coa:carnitine coa-transferase, domain 1"/>
    <property type="match status" value="1"/>
</dbReference>
<reference evidence="2 3" key="1">
    <citation type="submission" date="2023-06" db="EMBL/GenBank/DDBJ databases">
        <title>Azospirillum isscasensis sp.nov, a bacterium isolated from rhizosphere soil of rice.</title>
        <authorList>
            <person name="Wang H."/>
        </authorList>
    </citation>
    <scope>NUCLEOTIDE SEQUENCE [LARGE SCALE GENOMIC DNA]</scope>
    <source>
        <strain evidence="2 3">C340-1</strain>
    </source>
</reference>
<dbReference type="SUPFAM" id="SSF89796">
    <property type="entry name" value="CoA-transferase family III (CaiB/BaiF)"/>
    <property type="match status" value="1"/>
</dbReference>
<evidence type="ECO:0000313" key="2">
    <source>
        <dbReference type="EMBL" id="MDQ2103019.1"/>
    </source>
</evidence>
<dbReference type="PANTHER" id="PTHR48228:SF5">
    <property type="entry name" value="ALPHA-METHYLACYL-COA RACEMASE"/>
    <property type="match status" value="1"/>
</dbReference>
<dbReference type="InterPro" id="IPR023606">
    <property type="entry name" value="CoA-Trfase_III_dom_1_sf"/>
</dbReference>
<name>A0ABU0WFN5_9PROT</name>
<evidence type="ECO:0000256" key="1">
    <source>
        <dbReference type="SAM" id="MobiDB-lite"/>
    </source>
</evidence>
<dbReference type="InterPro" id="IPR003673">
    <property type="entry name" value="CoA-Trfase_fam_III"/>
</dbReference>